<organism evidence="1 2">
    <name type="scientific">Veillonella magna</name>
    <dbReference type="NCBI Taxonomy" id="464322"/>
    <lineage>
        <taxon>Bacteria</taxon>
        <taxon>Bacillati</taxon>
        <taxon>Bacillota</taxon>
        <taxon>Negativicutes</taxon>
        <taxon>Veillonellales</taxon>
        <taxon>Veillonellaceae</taxon>
        <taxon>Veillonella</taxon>
    </lineage>
</organism>
<reference evidence="1 2" key="1">
    <citation type="journal article" date="2021" name="Sci. Rep.">
        <title>The distribution of antibiotic resistance genes in chicken gut microbiota commensals.</title>
        <authorList>
            <person name="Juricova H."/>
            <person name="Matiasovicova J."/>
            <person name="Kubasova T."/>
            <person name="Cejkova D."/>
            <person name="Rychlik I."/>
        </authorList>
    </citation>
    <scope>NUCLEOTIDE SEQUENCE [LARGE SCALE GENOMIC DNA]</scope>
    <source>
        <strain evidence="1 2">An537</strain>
    </source>
</reference>
<evidence type="ECO:0000313" key="1">
    <source>
        <dbReference type="EMBL" id="MBM6913484.1"/>
    </source>
</evidence>
<sequence>MSYDMFISHLQVLRSATSRLMVTVLGAAAYEEMVLTHHHVKVWKKSEATPSEVEVYAHFVVGEDGIQSCEEVSRVICGNAEDADLSHRR</sequence>
<dbReference type="EMBL" id="JACJLA010000021">
    <property type="protein sequence ID" value="MBM6913484.1"/>
    <property type="molecule type" value="Genomic_DNA"/>
</dbReference>
<keyword evidence="2" id="KW-1185">Reference proteome</keyword>
<name>A0ABS2GH36_9FIRM</name>
<protein>
    <submittedName>
        <fullName evidence="1">Uncharacterized protein</fullName>
    </submittedName>
</protein>
<dbReference type="RefSeq" id="WP_205088366.1">
    <property type="nucleotide sequence ID" value="NZ_JACJLA010000021.1"/>
</dbReference>
<dbReference type="Proteomes" id="UP000707138">
    <property type="component" value="Unassembled WGS sequence"/>
</dbReference>
<proteinExistence type="predicted"/>
<gene>
    <name evidence="1" type="ORF">H6A01_09165</name>
</gene>
<accession>A0ABS2GH36</accession>
<comment type="caution">
    <text evidence="1">The sequence shown here is derived from an EMBL/GenBank/DDBJ whole genome shotgun (WGS) entry which is preliminary data.</text>
</comment>
<evidence type="ECO:0000313" key="2">
    <source>
        <dbReference type="Proteomes" id="UP000707138"/>
    </source>
</evidence>